<dbReference type="EC" id="3.4.-.-" evidence="13"/>
<comment type="function">
    <text evidence="13">Metalloprotease that acts as a negative regulator of the Wnt signaling pathway.</text>
</comment>
<evidence type="ECO:0000256" key="8">
    <source>
        <dbReference type="ARBA" id="ARBA00022801"/>
    </source>
</evidence>
<comment type="cofactor">
    <cofactor evidence="1">
        <name>Co(2+)</name>
        <dbReference type="ChEBI" id="CHEBI:48828"/>
    </cofactor>
</comment>
<comment type="caution">
    <text evidence="14">The sequence shown here is derived from an EMBL/GenBank/DDBJ whole genome shotgun (WGS) entry which is preliminary data.</text>
</comment>
<evidence type="ECO:0000256" key="1">
    <source>
        <dbReference type="ARBA" id="ARBA00001941"/>
    </source>
</evidence>
<keyword evidence="15" id="KW-1185">Reference proteome</keyword>
<organism evidence="14 15">
    <name type="scientific">Acropora cervicornis</name>
    <name type="common">Staghorn coral</name>
    <dbReference type="NCBI Taxonomy" id="6130"/>
    <lineage>
        <taxon>Eukaryota</taxon>
        <taxon>Metazoa</taxon>
        <taxon>Cnidaria</taxon>
        <taxon>Anthozoa</taxon>
        <taxon>Hexacorallia</taxon>
        <taxon>Scleractinia</taxon>
        <taxon>Astrocoeniina</taxon>
        <taxon>Acroporidae</taxon>
        <taxon>Acropora</taxon>
    </lineage>
</organism>
<evidence type="ECO:0000313" key="15">
    <source>
        <dbReference type="Proteomes" id="UP001249851"/>
    </source>
</evidence>
<protein>
    <recommendedName>
        <fullName evidence="13">Metalloprotease TIKI homolog</fullName>
        <ecNumber evidence="13">3.4.-.-</ecNumber>
    </recommendedName>
</protein>
<evidence type="ECO:0000256" key="4">
    <source>
        <dbReference type="ARBA" id="ARBA00022670"/>
    </source>
</evidence>
<evidence type="ECO:0000256" key="11">
    <source>
        <dbReference type="ARBA" id="ARBA00023136"/>
    </source>
</evidence>
<evidence type="ECO:0000256" key="12">
    <source>
        <dbReference type="ARBA" id="ARBA00023180"/>
    </source>
</evidence>
<dbReference type="InterPro" id="IPR002816">
    <property type="entry name" value="TraB/PrgY/GumN_fam"/>
</dbReference>
<evidence type="ECO:0000256" key="2">
    <source>
        <dbReference type="ARBA" id="ARBA00004479"/>
    </source>
</evidence>
<gene>
    <name evidence="14" type="ORF">P5673_032111</name>
</gene>
<dbReference type="InterPro" id="IPR040230">
    <property type="entry name" value="TIKI1/2-like"/>
</dbReference>
<reference evidence="14" key="2">
    <citation type="journal article" date="2023" name="Science">
        <title>Genomic signatures of disease resistance in endangered staghorn corals.</title>
        <authorList>
            <person name="Vollmer S.V."/>
            <person name="Selwyn J.D."/>
            <person name="Despard B.A."/>
            <person name="Roesel C.L."/>
        </authorList>
    </citation>
    <scope>NUCLEOTIDE SEQUENCE</scope>
    <source>
        <strain evidence="14">K2</strain>
    </source>
</reference>
<evidence type="ECO:0000313" key="14">
    <source>
        <dbReference type="EMBL" id="KAK2547833.1"/>
    </source>
</evidence>
<dbReference type="GO" id="GO:0006508">
    <property type="term" value="P:proteolysis"/>
    <property type="evidence" value="ECO:0007669"/>
    <property type="project" value="UniProtKB-KW"/>
</dbReference>
<keyword evidence="6 13" id="KW-0479">Metal-binding</keyword>
<dbReference type="Proteomes" id="UP001249851">
    <property type="component" value="Unassembled WGS sequence"/>
</dbReference>
<accession>A0AAD9US39</accession>
<dbReference type="EMBL" id="JARQWQ010000166">
    <property type="protein sequence ID" value="KAK2547833.1"/>
    <property type="molecule type" value="Genomic_DNA"/>
</dbReference>
<name>A0AAD9US39_ACRCE</name>
<dbReference type="GO" id="GO:0016055">
    <property type="term" value="P:Wnt signaling pathway"/>
    <property type="evidence" value="ECO:0007669"/>
    <property type="project" value="UniProtKB-KW"/>
</dbReference>
<evidence type="ECO:0000256" key="13">
    <source>
        <dbReference type="RuleBase" id="RU369069"/>
    </source>
</evidence>
<keyword evidence="12" id="KW-0325">Glycoprotein</keyword>
<keyword evidence="11" id="KW-0472">Membrane</keyword>
<keyword evidence="5" id="KW-0812">Transmembrane</keyword>
<evidence type="ECO:0000256" key="5">
    <source>
        <dbReference type="ARBA" id="ARBA00022692"/>
    </source>
</evidence>
<comment type="cofactor">
    <cofactor evidence="13">
        <name>Mn(2+)</name>
        <dbReference type="ChEBI" id="CHEBI:29035"/>
    </cofactor>
    <cofactor evidence="13">
        <name>Co(2+)</name>
        <dbReference type="ChEBI" id="CHEBI:48828"/>
    </cofactor>
    <text evidence="13">Divalent metal cations. Mn(2+) or Co(2+).</text>
</comment>
<keyword evidence="8 13" id="KW-0378">Hydrolase</keyword>
<evidence type="ECO:0000256" key="7">
    <source>
        <dbReference type="ARBA" id="ARBA00022729"/>
    </source>
</evidence>
<dbReference type="PANTHER" id="PTHR31120">
    <property type="entry name" value="METALLOPROTEASE TIKI"/>
    <property type="match status" value="1"/>
</dbReference>
<sequence length="139" mass="15952">MNSNSSSARDLEIQRTREIDAYFRTELIVKRNERMAKRVIELLNKYPERNFFFAFGAGHFIGNHSIIDIMRREGFTVDHLGPKDQLPNVNTSALKEEDASTNHKQAALQLSSAVKMDERQIAIATLFSLLLWSLMKNVI</sequence>
<dbReference type="Pfam" id="PF01963">
    <property type="entry name" value="TraB_PrgY_gumN"/>
    <property type="match status" value="1"/>
</dbReference>
<keyword evidence="9" id="KW-1133">Transmembrane helix</keyword>
<dbReference type="GO" id="GO:0005886">
    <property type="term" value="C:plasma membrane"/>
    <property type="evidence" value="ECO:0007669"/>
    <property type="project" value="UniProtKB-SubCell"/>
</dbReference>
<dbReference type="AlphaFoldDB" id="A0AAD9US39"/>
<comment type="subcellular location">
    <subcellularLocation>
        <location evidence="13">Cell membrane</location>
        <topology evidence="13">Single-pass type I membrane protein</topology>
    </subcellularLocation>
    <subcellularLocation>
        <location evidence="2">Membrane</location>
        <topology evidence="2">Single-pass type I membrane protein</topology>
    </subcellularLocation>
</comment>
<comment type="similarity">
    <text evidence="3 13">Belongs to the TIKI family.</text>
</comment>
<evidence type="ECO:0000256" key="9">
    <source>
        <dbReference type="ARBA" id="ARBA00022989"/>
    </source>
</evidence>
<keyword evidence="10 13" id="KW-0482">Metalloprotease</keyword>
<dbReference type="GO" id="GO:0030178">
    <property type="term" value="P:negative regulation of Wnt signaling pathway"/>
    <property type="evidence" value="ECO:0007669"/>
    <property type="project" value="UniProtKB-UniRule"/>
</dbReference>
<evidence type="ECO:0000256" key="3">
    <source>
        <dbReference type="ARBA" id="ARBA00008261"/>
    </source>
</evidence>
<proteinExistence type="inferred from homology"/>
<reference evidence="14" key="1">
    <citation type="journal article" date="2023" name="G3 (Bethesda)">
        <title>Whole genome assembly and annotation of the endangered Caribbean coral Acropora cervicornis.</title>
        <authorList>
            <person name="Selwyn J.D."/>
            <person name="Vollmer S.V."/>
        </authorList>
    </citation>
    <scope>NUCLEOTIDE SEQUENCE</scope>
    <source>
        <strain evidence="14">K2</strain>
    </source>
</reference>
<evidence type="ECO:0000256" key="6">
    <source>
        <dbReference type="ARBA" id="ARBA00022723"/>
    </source>
</evidence>
<evidence type="ECO:0000256" key="10">
    <source>
        <dbReference type="ARBA" id="ARBA00023049"/>
    </source>
</evidence>
<dbReference type="GO" id="GO:0046872">
    <property type="term" value="F:metal ion binding"/>
    <property type="evidence" value="ECO:0007669"/>
    <property type="project" value="UniProtKB-UniRule"/>
</dbReference>
<keyword evidence="4 13" id="KW-0645">Protease</keyword>
<keyword evidence="13" id="KW-1003">Cell membrane</keyword>
<keyword evidence="7 13" id="KW-0732">Signal</keyword>
<keyword evidence="13" id="KW-0879">Wnt signaling pathway</keyword>
<dbReference type="PANTHER" id="PTHR31120:SF6">
    <property type="entry name" value="METALLOPROTEASE TIKI HOMOLOG"/>
    <property type="match status" value="1"/>
</dbReference>
<dbReference type="GO" id="GO:0004222">
    <property type="term" value="F:metalloendopeptidase activity"/>
    <property type="evidence" value="ECO:0007669"/>
    <property type="project" value="UniProtKB-UniRule"/>
</dbReference>